<keyword evidence="1" id="KW-0732">Signal</keyword>
<dbReference type="Gene3D" id="2.140.10.30">
    <property type="entry name" value="Dipeptidylpeptidase IV, N-terminal domain"/>
    <property type="match status" value="1"/>
</dbReference>
<evidence type="ECO:0000256" key="1">
    <source>
        <dbReference type="SAM" id="SignalP"/>
    </source>
</evidence>
<keyword evidence="4" id="KW-1185">Reference proteome</keyword>
<comment type="caution">
    <text evidence="3">The sequence shown here is derived from an EMBL/GenBank/DDBJ whole genome shotgun (WGS) entry which is preliminary data.</text>
</comment>
<feature type="chain" id="PRO_5004770581" description="Dipeptidylpeptidase IV N-terminal domain-containing protein" evidence="1">
    <location>
        <begin position="22"/>
        <end position="102"/>
    </location>
</feature>
<proteinExistence type="predicted"/>
<dbReference type="OrthoDB" id="16520at2759"/>
<feature type="non-terminal residue" evidence="3">
    <location>
        <position position="102"/>
    </location>
</feature>
<feature type="signal peptide" evidence="1">
    <location>
        <begin position="1"/>
        <end position="21"/>
    </location>
</feature>
<dbReference type="AlphaFoldDB" id="V8N137"/>
<dbReference type="PANTHER" id="PTHR11731:SF98">
    <property type="entry name" value="DIPEPTIDYL PEPTIDASE 8"/>
    <property type="match status" value="1"/>
</dbReference>
<dbReference type="EMBL" id="AZIM01056529">
    <property type="protein sequence ID" value="ETE55969.1"/>
    <property type="molecule type" value="Genomic_DNA"/>
</dbReference>
<dbReference type="GO" id="GO:0008239">
    <property type="term" value="F:dipeptidyl-peptidase activity"/>
    <property type="evidence" value="ECO:0007669"/>
    <property type="project" value="TreeGrafter"/>
</dbReference>
<accession>V8N137</accession>
<dbReference type="InterPro" id="IPR050278">
    <property type="entry name" value="Serine_Prot_S9B/DPPIV"/>
</dbReference>
<evidence type="ECO:0000313" key="3">
    <source>
        <dbReference type="EMBL" id="ETE55969.1"/>
    </source>
</evidence>
<sequence length="102" mass="11696">MDIWQLATVVYLLSFALYVACTEHANVEEDPKSAGVATFVLQEEFDRYTGYWWCPAAEPTVGGGKILRILYEENDESEVEVIHVTSPMLETRRTDSFRYPKT</sequence>
<dbReference type="PANTHER" id="PTHR11731">
    <property type="entry name" value="PROTEASE FAMILY S9B,C DIPEPTIDYL-PEPTIDASE IV-RELATED"/>
    <property type="match status" value="1"/>
</dbReference>
<protein>
    <recommendedName>
        <fullName evidence="2">Dipeptidylpeptidase IV N-terminal domain-containing protein</fullName>
    </recommendedName>
</protein>
<reference evidence="3 4" key="1">
    <citation type="journal article" date="2013" name="Proc. Natl. Acad. Sci. U.S.A.">
        <title>The king cobra genome reveals dynamic gene evolution and adaptation in the snake venom system.</title>
        <authorList>
            <person name="Vonk F.J."/>
            <person name="Casewell N.R."/>
            <person name="Henkel C.V."/>
            <person name="Heimberg A.M."/>
            <person name="Jansen H.J."/>
            <person name="McCleary R.J."/>
            <person name="Kerkkamp H.M."/>
            <person name="Vos R.A."/>
            <person name="Guerreiro I."/>
            <person name="Calvete J.J."/>
            <person name="Wuster W."/>
            <person name="Woods A.E."/>
            <person name="Logan J.M."/>
            <person name="Harrison R.A."/>
            <person name="Castoe T.A."/>
            <person name="de Koning A.P."/>
            <person name="Pollock D.D."/>
            <person name="Yandell M."/>
            <person name="Calderon D."/>
            <person name="Renjifo C."/>
            <person name="Currier R.B."/>
            <person name="Salgado D."/>
            <person name="Pla D."/>
            <person name="Sanz L."/>
            <person name="Hyder A.S."/>
            <person name="Ribeiro J.M."/>
            <person name="Arntzen J.W."/>
            <person name="van den Thillart G.E."/>
            <person name="Boetzer M."/>
            <person name="Pirovano W."/>
            <person name="Dirks R.P."/>
            <person name="Spaink H.P."/>
            <person name="Duboule D."/>
            <person name="McGlinn E."/>
            <person name="Kini R.M."/>
            <person name="Richardson M.K."/>
        </authorList>
    </citation>
    <scope>NUCLEOTIDE SEQUENCE</scope>
    <source>
        <tissue evidence="3">Blood</tissue>
    </source>
</reference>
<feature type="non-terminal residue" evidence="3">
    <location>
        <position position="1"/>
    </location>
</feature>
<evidence type="ECO:0000313" key="4">
    <source>
        <dbReference type="Proteomes" id="UP000018936"/>
    </source>
</evidence>
<dbReference type="Proteomes" id="UP000018936">
    <property type="component" value="Unassembled WGS sequence"/>
</dbReference>
<feature type="domain" description="Dipeptidylpeptidase IV N-terminal" evidence="2">
    <location>
        <begin position="29"/>
        <end position="102"/>
    </location>
</feature>
<gene>
    <name evidence="3" type="ORF">L345_18322</name>
</gene>
<dbReference type="GO" id="GO:0006508">
    <property type="term" value="P:proteolysis"/>
    <property type="evidence" value="ECO:0007669"/>
    <property type="project" value="InterPro"/>
</dbReference>
<evidence type="ECO:0000259" key="2">
    <source>
        <dbReference type="Pfam" id="PF00930"/>
    </source>
</evidence>
<dbReference type="Pfam" id="PF00930">
    <property type="entry name" value="DPPIV_N"/>
    <property type="match status" value="1"/>
</dbReference>
<name>V8N137_OPHHA</name>
<dbReference type="InterPro" id="IPR002469">
    <property type="entry name" value="Peptidase_S9B_N"/>
</dbReference>
<organism evidence="3 4">
    <name type="scientific">Ophiophagus hannah</name>
    <name type="common">King cobra</name>
    <name type="synonym">Naja hannah</name>
    <dbReference type="NCBI Taxonomy" id="8665"/>
    <lineage>
        <taxon>Eukaryota</taxon>
        <taxon>Metazoa</taxon>
        <taxon>Chordata</taxon>
        <taxon>Craniata</taxon>
        <taxon>Vertebrata</taxon>
        <taxon>Euteleostomi</taxon>
        <taxon>Lepidosauria</taxon>
        <taxon>Squamata</taxon>
        <taxon>Bifurcata</taxon>
        <taxon>Unidentata</taxon>
        <taxon>Episquamata</taxon>
        <taxon>Toxicofera</taxon>
        <taxon>Serpentes</taxon>
        <taxon>Colubroidea</taxon>
        <taxon>Elapidae</taxon>
        <taxon>Elapinae</taxon>
        <taxon>Ophiophagus</taxon>
    </lineage>
</organism>